<dbReference type="InterPro" id="IPR014710">
    <property type="entry name" value="RmlC-like_jellyroll"/>
</dbReference>
<gene>
    <name evidence="5" type="ORF">WPS_24930</name>
</gene>
<dbReference type="KEGG" id="vab:WPS_24930"/>
<dbReference type="GO" id="GO:0003677">
    <property type="term" value="F:DNA binding"/>
    <property type="evidence" value="ECO:0007669"/>
    <property type="project" value="UniProtKB-KW"/>
</dbReference>
<dbReference type="GO" id="GO:0003700">
    <property type="term" value="F:DNA-binding transcription factor activity"/>
    <property type="evidence" value="ECO:0007669"/>
    <property type="project" value="InterPro"/>
</dbReference>
<dbReference type="PROSITE" id="PS51063">
    <property type="entry name" value="HTH_CRP_2"/>
    <property type="match status" value="1"/>
</dbReference>
<dbReference type="Pfam" id="PF13545">
    <property type="entry name" value="HTH_Crp_2"/>
    <property type="match status" value="1"/>
</dbReference>
<name>A0AAN1XXJ2_UNVUL</name>
<dbReference type="CDD" id="cd00038">
    <property type="entry name" value="CAP_ED"/>
    <property type="match status" value="1"/>
</dbReference>
<keyword evidence="6" id="KW-1185">Reference proteome</keyword>
<dbReference type="AlphaFoldDB" id="A0AAN1XXJ2"/>
<dbReference type="Proteomes" id="UP001317532">
    <property type="component" value="Chromosome"/>
</dbReference>
<keyword evidence="2" id="KW-0238">DNA-binding</keyword>
<keyword evidence="1" id="KW-0805">Transcription regulation</keyword>
<feature type="domain" description="HTH crp-type" evidence="4">
    <location>
        <begin position="273"/>
        <end position="347"/>
    </location>
</feature>
<dbReference type="InterPro" id="IPR018490">
    <property type="entry name" value="cNMP-bd_dom_sf"/>
</dbReference>
<evidence type="ECO:0000313" key="5">
    <source>
        <dbReference type="EMBL" id="BDE07217.1"/>
    </source>
</evidence>
<proteinExistence type="predicted"/>
<evidence type="ECO:0000313" key="6">
    <source>
        <dbReference type="Proteomes" id="UP001317532"/>
    </source>
</evidence>
<dbReference type="InterPro" id="IPR036388">
    <property type="entry name" value="WH-like_DNA-bd_sf"/>
</dbReference>
<dbReference type="SMART" id="SM00419">
    <property type="entry name" value="HTH_CRP"/>
    <property type="match status" value="1"/>
</dbReference>
<dbReference type="PROSITE" id="PS00042">
    <property type="entry name" value="HTH_CRP_1"/>
    <property type="match status" value="1"/>
</dbReference>
<accession>A0AAN1XXJ2</accession>
<dbReference type="SUPFAM" id="SSF46785">
    <property type="entry name" value="Winged helix' DNA-binding domain"/>
    <property type="match status" value="1"/>
</dbReference>
<dbReference type="EMBL" id="AP025523">
    <property type="protein sequence ID" value="BDE07217.1"/>
    <property type="molecule type" value="Genomic_DNA"/>
</dbReference>
<dbReference type="InterPro" id="IPR036390">
    <property type="entry name" value="WH_DNA-bd_sf"/>
</dbReference>
<keyword evidence="3" id="KW-0804">Transcription</keyword>
<dbReference type="InterPro" id="IPR012318">
    <property type="entry name" value="HTH_CRP"/>
</dbReference>
<evidence type="ECO:0000256" key="1">
    <source>
        <dbReference type="ARBA" id="ARBA00023015"/>
    </source>
</evidence>
<organism evidence="5 6">
    <name type="scientific">Vulcanimicrobium alpinum</name>
    <dbReference type="NCBI Taxonomy" id="3016050"/>
    <lineage>
        <taxon>Bacteria</taxon>
        <taxon>Bacillati</taxon>
        <taxon>Vulcanimicrobiota</taxon>
        <taxon>Vulcanimicrobiia</taxon>
        <taxon>Vulcanimicrobiales</taxon>
        <taxon>Vulcanimicrobiaceae</taxon>
        <taxon>Vulcanimicrobium</taxon>
    </lineage>
</organism>
<dbReference type="InterPro" id="IPR018335">
    <property type="entry name" value="Tscrpt_reg_HTH_Crp-type_CS"/>
</dbReference>
<reference evidence="5 6" key="1">
    <citation type="journal article" date="2022" name="ISME Commun">
        <title>Vulcanimicrobium alpinus gen. nov. sp. nov., the first cultivated representative of the candidate phylum 'Eremiobacterota', is a metabolically versatile aerobic anoxygenic phototroph.</title>
        <authorList>
            <person name="Yabe S."/>
            <person name="Muto K."/>
            <person name="Abe K."/>
            <person name="Yokota A."/>
            <person name="Staudigel H."/>
            <person name="Tebo B.M."/>
        </authorList>
    </citation>
    <scope>NUCLEOTIDE SEQUENCE [LARGE SCALE GENOMIC DNA]</scope>
    <source>
        <strain evidence="5 6">WC8-2</strain>
    </source>
</reference>
<evidence type="ECO:0000259" key="4">
    <source>
        <dbReference type="PROSITE" id="PS51063"/>
    </source>
</evidence>
<dbReference type="SUPFAM" id="SSF51206">
    <property type="entry name" value="cAMP-binding domain-like"/>
    <property type="match status" value="1"/>
</dbReference>
<evidence type="ECO:0000256" key="2">
    <source>
        <dbReference type="ARBA" id="ARBA00023125"/>
    </source>
</evidence>
<evidence type="ECO:0000256" key="3">
    <source>
        <dbReference type="ARBA" id="ARBA00023163"/>
    </source>
</evidence>
<dbReference type="InterPro" id="IPR000595">
    <property type="entry name" value="cNMP-bd_dom"/>
</dbReference>
<protein>
    <recommendedName>
        <fullName evidence="4">HTH crp-type domain-containing protein</fullName>
    </recommendedName>
</protein>
<dbReference type="Gene3D" id="2.60.120.10">
    <property type="entry name" value="Jelly Rolls"/>
    <property type="match status" value="1"/>
</dbReference>
<dbReference type="RefSeq" id="WP_317994827.1">
    <property type="nucleotide sequence ID" value="NZ_AP025523.1"/>
</dbReference>
<sequence length="359" mass="39670">MSASLAAMLRKSTTLYQERWVARSETEYATPARAGIVEEHIGYWEAIARAVETQDFEELMSFARTAGRMQARDGRDLADAVRRTIAATNLIELALLEVNDGDVPAIDIVNEIGDVRGLIAMAVAEGYKAEVAERDAPAEARERLRAAMQRRRDRAATTTLLAGSEIAPLYEGGMRLHFVESGKLRLYNLLPNGRTITLSILSENDVFLQWRAESTSLSCLCAEAMHDSTVLTVDGDALAEIVAQQPVAAIDVITQFAQRLTESQVLIEDLLNNSVNIRLYRTLLQLAQQFGRLDAGATLIDVPLTHQRLADMIGSNRVTVTRKLHELQERGIVEGRRNATLAVRRMDRLEALATGAETD</sequence>
<dbReference type="Gene3D" id="1.10.10.10">
    <property type="entry name" value="Winged helix-like DNA-binding domain superfamily/Winged helix DNA-binding domain"/>
    <property type="match status" value="1"/>
</dbReference>